<accession>A0A8S5RXW0</accession>
<keyword evidence="1" id="KW-0175">Coiled coil</keyword>
<evidence type="ECO:0000256" key="1">
    <source>
        <dbReference type="SAM" id="Coils"/>
    </source>
</evidence>
<organism evidence="2">
    <name type="scientific">Siphoviridae sp. ctWdm1</name>
    <dbReference type="NCBI Taxonomy" id="2827883"/>
    <lineage>
        <taxon>Viruses</taxon>
        <taxon>Duplodnaviria</taxon>
        <taxon>Heunggongvirae</taxon>
        <taxon>Uroviricota</taxon>
        <taxon>Caudoviricetes</taxon>
    </lineage>
</organism>
<sequence length="175" mass="19288">MNNFILSATLELKDKMTAGLKKTQYALSGIAGESLKVTKSTEKLKESLNKIKGDYSATVSLKDKASQTAKNLKSTLEQFKNKDYSAIVSLKNKASSQANKIKNELTSLSNKAFTAYVNIKTNMPNSGFNFNNKMNNFADGMLMGTSLQMAGMAGIGYTVYDTIKTLWILIHNYLQ</sequence>
<dbReference type="EMBL" id="BK032509">
    <property type="protein sequence ID" value="DAF43604.1"/>
    <property type="molecule type" value="Genomic_DNA"/>
</dbReference>
<evidence type="ECO:0000313" key="2">
    <source>
        <dbReference type="EMBL" id="DAF43604.1"/>
    </source>
</evidence>
<dbReference type="Gene3D" id="1.20.120.20">
    <property type="entry name" value="Apolipoprotein"/>
    <property type="match status" value="1"/>
</dbReference>
<proteinExistence type="predicted"/>
<name>A0A8S5RXW0_9CAUD</name>
<reference evidence="2" key="1">
    <citation type="journal article" date="2021" name="Proc. Natl. Acad. Sci. U.S.A.">
        <title>A Catalog of Tens of Thousands of Viruses from Human Metagenomes Reveals Hidden Associations with Chronic Diseases.</title>
        <authorList>
            <person name="Tisza M.J."/>
            <person name="Buck C.B."/>
        </authorList>
    </citation>
    <scope>NUCLEOTIDE SEQUENCE</scope>
    <source>
        <strain evidence="2">CtWdm1</strain>
    </source>
</reference>
<protein>
    <submittedName>
        <fullName evidence="2">Uncharacterized protein</fullName>
    </submittedName>
</protein>
<feature type="coiled-coil region" evidence="1">
    <location>
        <begin position="62"/>
        <end position="111"/>
    </location>
</feature>